<comment type="caution">
    <text evidence="2">The sequence shown here is derived from an EMBL/GenBank/DDBJ whole genome shotgun (WGS) entry which is preliminary data.</text>
</comment>
<dbReference type="Proteomes" id="UP000604475">
    <property type="component" value="Unassembled WGS sequence"/>
</dbReference>
<dbReference type="RefSeq" id="WP_203002916.1">
    <property type="nucleotide sequence ID" value="NZ_JADWYU010000102.1"/>
</dbReference>
<keyword evidence="3" id="KW-1185">Reference proteome</keyword>
<evidence type="ECO:0000313" key="3">
    <source>
        <dbReference type="Proteomes" id="UP000604475"/>
    </source>
</evidence>
<evidence type="ECO:0000313" key="2">
    <source>
        <dbReference type="EMBL" id="MBL7626083.1"/>
    </source>
</evidence>
<accession>A0A937ULJ1</accession>
<keyword evidence="1" id="KW-1133">Transmembrane helix</keyword>
<sequence>MYTDPMTVKILVVALCVTASVCVALVAGYLERRAGAHPAAAVQRGGTAFAGALALQLLVLTTLGAL</sequence>
<dbReference type="AlphaFoldDB" id="A0A937ULJ1"/>
<dbReference type="EMBL" id="JAEACQ010000123">
    <property type="protein sequence ID" value="MBL7626083.1"/>
    <property type="molecule type" value="Genomic_DNA"/>
</dbReference>
<keyword evidence="1" id="KW-0472">Membrane</keyword>
<keyword evidence="1" id="KW-0812">Transmembrane</keyword>
<gene>
    <name evidence="2" type="ORF">I7412_02595</name>
</gene>
<feature type="transmembrane region" description="Helical" evidence="1">
    <location>
        <begin position="6"/>
        <end position="30"/>
    </location>
</feature>
<name>A0A937ULJ1_9ACTN</name>
<evidence type="ECO:0000256" key="1">
    <source>
        <dbReference type="SAM" id="Phobius"/>
    </source>
</evidence>
<proteinExistence type="predicted"/>
<protein>
    <submittedName>
        <fullName evidence="2">Uncharacterized protein</fullName>
    </submittedName>
</protein>
<reference evidence="2" key="1">
    <citation type="submission" date="2020-12" db="EMBL/GenBank/DDBJ databases">
        <title>Genomic characterization of non-nitrogen-fixing Frankia strains.</title>
        <authorList>
            <person name="Carlos-Shanley C."/>
            <person name="Guerra T."/>
            <person name="Hahn D."/>
        </authorList>
    </citation>
    <scope>NUCLEOTIDE SEQUENCE</scope>
    <source>
        <strain evidence="2">CN6</strain>
    </source>
</reference>
<organism evidence="2 3">
    <name type="scientific">Frankia nepalensis</name>
    <dbReference type="NCBI Taxonomy" id="1836974"/>
    <lineage>
        <taxon>Bacteria</taxon>
        <taxon>Bacillati</taxon>
        <taxon>Actinomycetota</taxon>
        <taxon>Actinomycetes</taxon>
        <taxon>Frankiales</taxon>
        <taxon>Frankiaceae</taxon>
        <taxon>Frankia</taxon>
    </lineage>
</organism>
<feature type="transmembrane region" description="Helical" evidence="1">
    <location>
        <begin position="42"/>
        <end position="65"/>
    </location>
</feature>